<sequence>MLSIMRGLFMGKMFTLMLRNFTRAICPRLGLRSCTGCSSWLGIMDTYQKISSRSLASTSKPSQQHIRRSVFSFLHSAVVVCGLVSCVAC</sequence>
<dbReference type="Proteomes" id="UP000823388">
    <property type="component" value="Chromosome 8K"/>
</dbReference>
<proteinExistence type="predicted"/>
<evidence type="ECO:0000313" key="2">
    <source>
        <dbReference type="Proteomes" id="UP000823388"/>
    </source>
</evidence>
<accession>A0A8T0PD67</accession>
<evidence type="ECO:0000313" key="1">
    <source>
        <dbReference type="EMBL" id="KAG2559813.1"/>
    </source>
</evidence>
<gene>
    <name evidence="1" type="ORF">PVAP13_8KG016580</name>
</gene>
<comment type="caution">
    <text evidence="1">The sequence shown here is derived from an EMBL/GenBank/DDBJ whole genome shotgun (WGS) entry which is preliminary data.</text>
</comment>
<name>A0A8T0PD67_PANVG</name>
<dbReference type="EMBL" id="CM029051">
    <property type="protein sequence ID" value="KAG2559815.1"/>
    <property type="molecule type" value="Genomic_DNA"/>
</dbReference>
<reference evidence="1" key="1">
    <citation type="submission" date="2020-05" db="EMBL/GenBank/DDBJ databases">
        <title>WGS assembly of Panicum virgatum.</title>
        <authorList>
            <person name="Lovell J.T."/>
            <person name="Jenkins J."/>
            <person name="Shu S."/>
            <person name="Juenger T.E."/>
            <person name="Schmutz J."/>
        </authorList>
    </citation>
    <scope>NUCLEOTIDE SEQUENCE</scope>
    <source>
        <strain evidence="1">AP13</strain>
    </source>
</reference>
<dbReference type="AlphaFoldDB" id="A0A8T0PD67"/>
<organism evidence="1 2">
    <name type="scientific">Panicum virgatum</name>
    <name type="common">Blackwell switchgrass</name>
    <dbReference type="NCBI Taxonomy" id="38727"/>
    <lineage>
        <taxon>Eukaryota</taxon>
        <taxon>Viridiplantae</taxon>
        <taxon>Streptophyta</taxon>
        <taxon>Embryophyta</taxon>
        <taxon>Tracheophyta</taxon>
        <taxon>Spermatophyta</taxon>
        <taxon>Magnoliopsida</taxon>
        <taxon>Liliopsida</taxon>
        <taxon>Poales</taxon>
        <taxon>Poaceae</taxon>
        <taxon>PACMAD clade</taxon>
        <taxon>Panicoideae</taxon>
        <taxon>Panicodae</taxon>
        <taxon>Paniceae</taxon>
        <taxon>Panicinae</taxon>
        <taxon>Panicum</taxon>
        <taxon>Panicum sect. Hiantes</taxon>
    </lineage>
</organism>
<dbReference type="EMBL" id="CM029051">
    <property type="protein sequence ID" value="KAG2559813.1"/>
    <property type="molecule type" value="Genomic_DNA"/>
</dbReference>
<dbReference type="EMBL" id="CM029051">
    <property type="protein sequence ID" value="KAG2559814.1"/>
    <property type="molecule type" value="Genomic_DNA"/>
</dbReference>
<protein>
    <submittedName>
        <fullName evidence="1">Uncharacterized protein</fullName>
    </submittedName>
</protein>
<keyword evidence="2" id="KW-1185">Reference proteome</keyword>